<reference evidence="18" key="3">
    <citation type="journal article" date="2011" name="Annu. Rev. Phytopathol.">
        <title>A successful bacterial coup d'etat: how Rhodococcus fascians redirects plant development.</title>
        <authorList>
            <person name="Stes E."/>
            <person name="Vandeputte O.M."/>
            <person name="El Jaziri M."/>
            <person name="Holsters M."/>
            <person name="Vereecke D."/>
        </authorList>
    </citation>
    <scope>NUCLEOTIDE SEQUENCE</scope>
    <source>
        <strain evidence="18">D188</strain>
        <plasmid evidence="18">pFiD188</plasmid>
    </source>
</reference>
<evidence type="ECO:0000256" key="1">
    <source>
        <dbReference type="ARBA" id="ARBA00004141"/>
    </source>
</evidence>
<dbReference type="GO" id="GO:0008360">
    <property type="term" value="P:regulation of cell shape"/>
    <property type="evidence" value="ECO:0007669"/>
    <property type="project" value="UniProtKB-KW"/>
</dbReference>
<evidence type="ECO:0000256" key="10">
    <source>
        <dbReference type="ARBA" id="ARBA00033270"/>
    </source>
</evidence>
<comment type="function">
    <text evidence="16">Peptidoglycan polymerase that is essential for cell division.</text>
</comment>
<keyword evidence="18" id="KW-0614">Plasmid</keyword>
<dbReference type="RefSeq" id="WP_015586233.1">
    <property type="nucleotide sequence ID" value="NC_021080.1"/>
</dbReference>
<evidence type="ECO:0000256" key="12">
    <source>
        <dbReference type="ARBA" id="ARBA00041185"/>
    </source>
</evidence>
<dbReference type="InterPro" id="IPR001460">
    <property type="entry name" value="PCN-bd_Tpept"/>
</dbReference>
<dbReference type="Gene3D" id="3.40.710.10">
    <property type="entry name" value="DD-peptidase/beta-lactamase superfamily"/>
    <property type="match status" value="1"/>
</dbReference>
<dbReference type="GO" id="GO:0005886">
    <property type="term" value="C:plasma membrane"/>
    <property type="evidence" value="ECO:0007669"/>
    <property type="project" value="TreeGrafter"/>
</dbReference>
<keyword evidence="6" id="KW-0573">Peptidoglycan synthesis</keyword>
<keyword evidence="7" id="KW-1133">Transmembrane helix</keyword>
<dbReference type="GO" id="GO:0051301">
    <property type="term" value="P:cell division"/>
    <property type="evidence" value="ECO:0007669"/>
    <property type="project" value="InterPro"/>
</dbReference>
<evidence type="ECO:0000256" key="8">
    <source>
        <dbReference type="ARBA" id="ARBA00023136"/>
    </source>
</evidence>
<evidence type="ECO:0000256" key="16">
    <source>
        <dbReference type="ARBA" id="ARBA00049966"/>
    </source>
</evidence>
<dbReference type="AlphaFoldDB" id="G8JZ44"/>
<dbReference type="GO" id="GO:0015648">
    <property type="term" value="F:lipid-linked peptidoglycan transporter activity"/>
    <property type="evidence" value="ECO:0007669"/>
    <property type="project" value="TreeGrafter"/>
</dbReference>
<keyword evidence="2" id="KW-0328">Glycosyltransferase</keyword>
<comment type="similarity">
    <text evidence="11">Belongs to the SEDS family. FtsW subfamily.</text>
</comment>
<dbReference type="PANTHER" id="PTHR30474">
    <property type="entry name" value="CELL CYCLE PROTEIN"/>
    <property type="match status" value="1"/>
</dbReference>
<comment type="catalytic activity">
    <reaction evidence="15">
        <text>[GlcNAc-(1-&gt;4)-Mur2Ac(oyl-L-Ala-gamma-D-Glu-L-Lys-D-Ala-D-Ala)](n)-di-trans,octa-cis-undecaprenyl diphosphate + beta-D-GlcNAc-(1-&gt;4)-Mur2Ac(oyl-L-Ala-gamma-D-Glu-L-Lys-D-Ala-D-Ala)-di-trans,octa-cis-undecaprenyl diphosphate = [GlcNAc-(1-&gt;4)-Mur2Ac(oyl-L-Ala-gamma-D-Glu-L-Lys-D-Ala-D-Ala)](n+1)-di-trans,octa-cis-undecaprenyl diphosphate + di-trans,octa-cis-undecaprenyl diphosphate + H(+)</text>
        <dbReference type="Rhea" id="RHEA:23708"/>
        <dbReference type="Rhea" id="RHEA-COMP:9602"/>
        <dbReference type="Rhea" id="RHEA-COMP:9603"/>
        <dbReference type="ChEBI" id="CHEBI:15378"/>
        <dbReference type="ChEBI" id="CHEBI:58405"/>
        <dbReference type="ChEBI" id="CHEBI:60033"/>
        <dbReference type="ChEBI" id="CHEBI:78435"/>
        <dbReference type="EC" id="2.4.99.28"/>
    </reaction>
</comment>
<dbReference type="InterPro" id="IPR012338">
    <property type="entry name" value="Beta-lactam/transpept-like"/>
</dbReference>
<geneLocation type="plasmid" evidence="18">
    <name>pFiD188</name>
</geneLocation>
<dbReference type="EMBL" id="JN093097">
    <property type="protein sequence ID" value="AET25315.1"/>
    <property type="molecule type" value="Genomic_DNA"/>
</dbReference>
<organism evidence="18">
    <name type="scientific">Rhodococcoides fascians D188</name>
    <dbReference type="NCBI Taxonomy" id="1051973"/>
    <lineage>
        <taxon>Bacteria</taxon>
        <taxon>Bacillati</taxon>
        <taxon>Actinomycetota</taxon>
        <taxon>Actinomycetes</taxon>
        <taxon>Mycobacteriales</taxon>
        <taxon>Nocardiaceae</taxon>
        <taxon>Rhodococcoides</taxon>
    </lineage>
</organism>
<protein>
    <recommendedName>
        <fullName evidence="12">Probable peptidoglycan glycosyltransferase FtsW</fullName>
        <ecNumber evidence="14">2.4.99.28</ecNumber>
    </recommendedName>
    <alternativeName>
        <fullName evidence="13">Cell division protein FtsW</fullName>
    </alternativeName>
    <alternativeName>
        <fullName evidence="10">Cell wall polymerase</fullName>
    </alternativeName>
    <alternativeName>
        <fullName evidence="9">Peptidoglycan polymerase</fullName>
    </alternativeName>
</protein>
<dbReference type="EC" id="2.4.99.28" evidence="14"/>
<evidence type="ECO:0000256" key="4">
    <source>
        <dbReference type="ARBA" id="ARBA00022692"/>
    </source>
</evidence>
<evidence type="ECO:0000256" key="13">
    <source>
        <dbReference type="ARBA" id="ARBA00041418"/>
    </source>
</evidence>
<dbReference type="Pfam" id="PF00905">
    <property type="entry name" value="Transpeptidase"/>
    <property type="match status" value="1"/>
</dbReference>
<dbReference type="PANTHER" id="PTHR30474:SF2">
    <property type="entry name" value="PEPTIDOGLYCAN GLYCOSYLTRANSFERASE FTSW-RELATED"/>
    <property type="match status" value="1"/>
</dbReference>
<dbReference type="GO" id="GO:0032153">
    <property type="term" value="C:cell division site"/>
    <property type="evidence" value="ECO:0007669"/>
    <property type="project" value="TreeGrafter"/>
</dbReference>
<keyword evidence="4" id="KW-0812">Transmembrane</keyword>
<comment type="subcellular location">
    <subcellularLocation>
        <location evidence="1">Membrane</location>
        <topology evidence="1">Multi-pass membrane protein</topology>
    </subcellularLocation>
</comment>
<proteinExistence type="inferred from homology"/>
<reference evidence="18" key="2">
    <citation type="journal article" date="2010" name="Mol. Plant Microbe Interact.">
        <title>Rhodococcus fascians impacts plant development through the dynamic fas-mediated production of a cytokinin mix.</title>
        <authorList>
            <person name="Pertry I."/>
            <person name="Vaclavikova K."/>
            <person name="Gemrotova M."/>
            <person name="Spichal L."/>
            <person name="Galuszka P."/>
            <person name="Depuydt S."/>
            <person name="Temmerman W."/>
            <person name="Stes E."/>
            <person name="De Keyser A."/>
            <person name="Riefler M."/>
            <person name="Biondi S."/>
            <person name="Novak O."/>
            <person name="Schmulling T."/>
            <person name="Strnad M."/>
            <person name="Tarkowski P."/>
            <person name="Holsters M."/>
            <person name="Vereecke D."/>
        </authorList>
    </citation>
    <scope>NUCLEOTIDE SEQUENCE</scope>
    <source>
        <strain evidence="18">D188</strain>
        <plasmid evidence="18">pFiD188</plasmid>
    </source>
</reference>
<evidence type="ECO:0000256" key="11">
    <source>
        <dbReference type="ARBA" id="ARBA00038053"/>
    </source>
</evidence>
<dbReference type="InterPro" id="IPR001182">
    <property type="entry name" value="FtsW/RodA"/>
</dbReference>
<reference evidence="18" key="1">
    <citation type="journal article" date="2009" name="Proc. Natl. Acad. Sci. U.S.A.">
        <title>Identification of Rhodococcus fascians cytokinins and their modus operandi to reshape the plant.</title>
        <authorList>
            <person name="Pertry I."/>
            <person name="Vaclavikova K."/>
            <person name="Depuydt S."/>
            <person name="Galuszka P."/>
            <person name="Spichal L."/>
            <person name="Temmerman W."/>
            <person name="Stes E."/>
            <person name="Schmulling T."/>
            <person name="Kakimoto T."/>
            <person name="Van Montagu M.C."/>
            <person name="Strnad M."/>
            <person name="Holsters M."/>
            <person name="Tarkowski P."/>
            <person name="Vereecke D."/>
        </authorList>
    </citation>
    <scope>NUCLEOTIDE SEQUENCE</scope>
    <source>
        <strain evidence="18">D188</strain>
        <plasmid evidence="18">pFiD188</plasmid>
    </source>
</reference>
<evidence type="ECO:0000256" key="5">
    <source>
        <dbReference type="ARBA" id="ARBA00022960"/>
    </source>
</evidence>
<evidence type="ECO:0000259" key="17">
    <source>
        <dbReference type="Pfam" id="PF00905"/>
    </source>
</evidence>
<evidence type="ECO:0000256" key="6">
    <source>
        <dbReference type="ARBA" id="ARBA00022984"/>
    </source>
</evidence>
<keyword evidence="8" id="KW-0472">Membrane</keyword>
<evidence type="ECO:0000256" key="15">
    <source>
        <dbReference type="ARBA" id="ARBA00049902"/>
    </source>
</evidence>
<dbReference type="GO" id="GO:0008955">
    <property type="term" value="F:peptidoglycan glycosyltransferase activity"/>
    <property type="evidence" value="ECO:0007669"/>
    <property type="project" value="UniProtKB-EC"/>
</dbReference>
<evidence type="ECO:0000256" key="14">
    <source>
        <dbReference type="ARBA" id="ARBA00044770"/>
    </source>
</evidence>
<dbReference type="Pfam" id="PF01098">
    <property type="entry name" value="FTSW_RODA_SPOVE"/>
    <property type="match status" value="1"/>
</dbReference>
<keyword evidence="3" id="KW-0808">Transferase</keyword>
<gene>
    <name evidence="18" type="ORF">pFi_179</name>
</gene>
<dbReference type="PATRIC" id="fig|1051973.4.peg.5088"/>
<reference evidence="18" key="4">
    <citation type="submission" date="2011-06" db="EMBL/GenBank/DDBJ databases">
        <authorList>
            <person name="Vereecke D.M."/>
        </authorList>
    </citation>
    <scope>NUCLEOTIDE SEQUENCE</scope>
    <source>
        <strain evidence="18">D188</strain>
        <plasmid evidence="18">pFiD188</plasmid>
    </source>
</reference>
<evidence type="ECO:0000256" key="2">
    <source>
        <dbReference type="ARBA" id="ARBA00022676"/>
    </source>
</evidence>
<feature type="domain" description="Penicillin-binding protein transpeptidase" evidence="17">
    <location>
        <begin position="603"/>
        <end position="890"/>
    </location>
</feature>
<dbReference type="GO" id="GO:0009252">
    <property type="term" value="P:peptidoglycan biosynthetic process"/>
    <property type="evidence" value="ECO:0007669"/>
    <property type="project" value="UniProtKB-KW"/>
</dbReference>
<dbReference type="SUPFAM" id="SSF56601">
    <property type="entry name" value="beta-lactamase/transpeptidase-like"/>
    <property type="match status" value="1"/>
</dbReference>
<dbReference type="KEGG" id="rfa:A3L23_05041"/>
<keyword evidence="5" id="KW-0133">Cell shape</keyword>
<accession>G8JZ44</accession>
<evidence type="ECO:0000256" key="7">
    <source>
        <dbReference type="ARBA" id="ARBA00022989"/>
    </source>
</evidence>
<evidence type="ECO:0000256" key="3">
    <source>
        <dbReference type="ARBA" id="ARBA00022679"/>
    </source>
</evidence>
<evidence type="ECO:0000313" key="18">
    <source>
        <dbReference type="EMBL" id="AET25315.1"/>
    </source>
</evidence>
<dbReference type="GO" id="GO:0008658">
    <property type="term" value="F:penicillin binding"/>
    <property type="evidence" value="ECO:0007669"/>
    <property type="project" value="InterPro"/>
</dbReference>
<sequence>MIADMLATLSVLALTVLALLRVHTEAVATRPAGGGAPGFSGGQSSSDLAALGGPPALVLTAAAQLGWSVQHSLLYVAAAAVVPIVLCAFVRRVVGASASLVIPVAAWTLTCLGAVTAERLYPGSGVDQARWALVGVAAFLVAAWIGSTWNTTARSITGTGVAVAGCVALTLPLMPGIGVLVNGAPGWISVGPFVGQTGDLARILIIIGLGSMLYAAGPALRAGRVTPALLACWPVAFAAALGGYASDLGPVLVLTGAVAVMLIVCGPPPRVWIGFTAVGTVLVVATFFGVGKLRARIDQMLNPITSDGQLQNTGAALRSFATGGWLGTGFNNGSPLDVANVENDFVLAGIGEERGAIVVIAICCLFGALVTACWLSAIRATSAGPRLISTGLAAMVSVQALYVTLATINKVPVTGMVVPFLSNGGSSLTCMWIAVGLIVGIGSHRWRPVPSVPELRVVARVDRTKWAILGLWLIVITLVAWQTVVPEVPARTAAQDAASRNPGPVVFRDGTPFLVPSTMRDATTDADVQTRTLESSIPQLNGDIDAAYFVATNMSAGTCLRPWLEHLVVKKACESPTMVTSLDSAVQTAARDGLETRGYEGDVVALDLKDGSILGLYSHRSDQHSYDAGYPAVYSQSAPGSTFKTIVAASALSAGQNTTTPVRDEYTPPGGVGIVHNAGNIEGGGDLTQALAESSNTAFAEIAIRTGLQSITQMTAVLSADSADFPTHPGIVVGGVGDDPDALARTGFGQQDVRASPYEMAVAVGRLATNGALPRARVQLGQCTDDQLDVDSVTSPPATALVLDNPVTGPVLDGMRAVVQDGHAGELGILDMPVAAKTGTADDDRGSYDGWVVALAPAENPEIVIAVRILGGEQSPRSGAADAAPVAAEVAVAAIDAVREDIGPCRKPQGTQGK</sequence>
<evidence type="ECO:0000256" key="9">
    <source>
        <dbReference type="ARBA" id="ARBA00032370"/>
    </source>
</evidence>
<reference evidence="18" key="5">
    <citation type="journal article" date="2012" name="Mol. Plant Microbe Interact.">
        <title>pFiD188, the linear virulence plasmid of Rhodococcus fascians D188.</title>
        <authorList>
            <person name="Francis I."/>
            <person name="De Keyser A."/>
            <person name="De Backer P."/>
            <person name="Simon-Mateo C."/>
            <person name="Kalkus J."/>
            <person name="Pertry I."/>
            <person name="Ardiles-Diaz W."/>
            <person name="De Rycke R."/>
            <person name="Vandeputte O.M."/>
            <person name="El Jaziri M."/>
            <person name="Holsters M."/>
            <person name="Vereecke D."/>
        </authorList>
    </citation>
    <scope>NUCLEOTIDE SEQUENCE</scope>
    <source>
        <strain evidence="18">D188</strain>
        <plasmid evidence="18">pFiD188</plasmid>
    </source>
</reference>
<name>G8JZ44_RHOFA</name>